<dbReference type="AlphaFoldDB" id="A0A8S2QJM8"/>
<dbReference type="EMBL" id="CAJNOK010019373">
    <property type="protein sequence ID" value="CAF1298362.1"/>
    <property type="molecule type" value="Genomic_DNA"/>
</dbReference>
<comment type="caution">
    <text evidence="2">The sequence shown here is derived from an EMBL/GenBank/DDBJ whole genome shotgun (WGS) entry which is preliminary data.</text>
</comment>
<feature type="non-terminal residue" evidence="2">
    <location>
        <position position="1"/>
    </location>
</feature>
<accession>A0A8S2QJM8</accession>
<sequence>MHLTQQIYDEDKDLRVEMAEILLPILDKQDYDGLIFFSDEAAFHVSEVVHKHNCRIWSESNPYATFEVVSKSPKVMLPENYVDNLEKVLDKELNYISKKKGHPCQKIDFFQQDGYPLQEGRFMDIKIRGACTDEDTSK</sequence>
<dbReference type="Proteomes" id="UP000677228">
    <property type="component" value="Unassembled WGS sequence"/>
</dbReference>
<evidence type="ECO:0000313" key="3">
    <source>
        <dbReference type="Proteomes" id="UP000682733"/>
    </source>
</evidence>
<evidence type="ECO:0000313" key="2">
    <source>
        <dbReference type="EMBL" id="CAF4103928.1"/>
    </source>
</evidence>
<organism evidence="2 3">
    <name type="scientific">Didymodactylos carnosus</name>
    <dbReference type="NCBI Taxonomy" id="1234261"/>
    <lineage>
        <taxon>Eukaryota</taxon>
        <taxon>Metazoa</taxon>
        <taxon>Spiralia</taxon>
        <taxon>Gnathifera</taxon>
        <taxon>Rotifera</taxon>
        <taxon>Eurotatoria</taxon>
        <taxon>Bdelloidea</taxon>
        <taxon>Philodinida</taxon>
        <taxon>Philodinidae</taxon>
        <taxon>Didymodactylos</taxon>
    </lineage>
</organism>
<dbReference type="Proteomes" id="UP000682733">
    <property type="component" value="Unassembled WGS sequence"/>
</dbReference>
<reference evidence="2" key="1">
    <citation type="submission" date="2021-02" db="EMBL/GenBank/DDBJ databases">
        <authorList>
            <person name="Nowell W R."/>
        </authorList>
    </citation>
    <scope>NUCLEOTIDE SEQUENCE</scope>
</reference>
<evidence type="ECO:0000313" key="1">
    <source>
        <dbReference type="EMBL" id="CAF1298362.1"/>
    </source>
</evidence>
<protein>
    <submittedName>
        <fullName evidence="2">Uncharacterized protein</fullName>
    </submittedName>
</protein>
<gene>
    <name evidence="1" type="ORF">OVA965_LOCUS28413</name>
    <name evidence="2" type="ORF">TMI583_LOCUS29163</name>
</gene>
<name>A0A8S2QJM8_9BILA</name>
<proteinExistence type="predicted"/>
<dbReference type="EMBL" id="CAJOBA010040946">
    <property type="protein sequence ID" value="CAF4103928.1"/>
    <property type="molecule type" value="Genomic_DNA"/>
</dbReference>